<dbReference type="GeneID" id="78821078"/>
<evidence type="ECO:0000313" key="3">
    <source>
        <dbReference type="Proteomes" id="UP001596432"/>
    </source>
</evidence>
<dbReference type="Pfam" id="PF04014">
    <property type="entry name" value="MazE_antitoxin"/>
    <property type="match status" value="1"/>
</dbReference>
<feature type="domain" description="SpoVT-AbrB" evidence="1">
    <location>
        <begin position="19"/>
        <end position="52"/>
    </location>
</feature>
<comment type="caution">
    <text evidence="2">The sequence shown here is derived from an EMBL/GenBank/DDBJ whole genome shotgun (WGS) entry which is preliminary data.</text>
</comment>
<evidence type="ECO:0000313" key="2">
    <source>
        <dbReference type="EMBL" id="MFC7140772.1"/>
    </source>
</evidence>
<organism evidence="2 3">
    <name type="scientific">Halosimplex aquaticum</name>
    <dbReference type="NCBI Taxonomy" id="3026162"/>
    <lineage>
        <taxon>Archaea</taxon>
        <taxon>Methanobacteriati</taxon>
        <taxon>Methanobacteriota</taxon>
        <taxon>Stenosarchaea group</taxon>
        <taxon>Halobacteria</taxon>
        <taxon>Halobacteriales</taxon>
        <taxon>Haloarculaceae</taxon>
        <taxon>Halosimplex</taxon>
    </lineage>
</organism>
<name>A0ABD5Y049_9EURY</name>
<dbReference type="RefSeq" id="WP_274321863.1">
    <property type="nucleotide sequence ID" value="NZ_CP118158.1"/>
</dbReference>
<sequence>MPKKTVAVRGREGTSTKDISIPAGVAREHDIEIGDEFAIDTTTDGDGRLVVRYTRLSETDGNSE</sequence>
<protein>
    <submittedName>
        <fullName evidence="2">AbrB/MazE/SpoVT family DNA-binding domain-containing protein</fullName>
    </submittedName>
</protein>
<keyword evidence="3" id="KW-1185">Reference proteome</keyword>
<dbReference type="EMBL" id="JBHTAS010000001">
    <property type="protein sequence ID" value="MFC7140772.1"/>
    <property type="molecule type" value="Genomic_DNA"/>
</dbReference>
<keyword evidence="2" id="KW-0238">DNA-binding</keyword>
<accession>A0ABD5Y049</accession>
<dbReference type="Proteomes" id="UP001596432">
    <property type="component" value="Unassembled WGS sequence"/>
</dbReference>
<evidence type="ECO:0000259" key="1">
    <source>
        <dbReference type="Pfam" id="PF04014"/>
    </source>
</evidence>
<dbReference type="InterPro" id="IPR007159">
    <property type="entry name" value="SpoVT-AbrB_dom"/>
</dbReference>
<proteinExistence type="predicted"/>
<reference evidence="2 3" key="1">
    <citation type="journal article" date="2019" name="Int. J. Syst. Evol. Microbiol.">
        <title>The Global Catalogue of Microorganisms (GCM) 10K type strain sequencing project: providing services to taxonomists for standard genome sequencing and annotation.</title>
        <authorList>
            <consortium name="The Broad Institute Genomics Platform"/>
            <consortium name="The Broad Institute Genome Sequencing Center for Infectious Disease"/>
            <person name="Wu L."/>
            <person name="Ma J."/>
        </authorList>
    </citation>
    <scope>NUCLEOTIDE SEQUENCE [LARGE SCALE GENOMIC DNA]</scope>
    <source>
        <strain evidence="2 3">XZYJT29</strain>
    </source>
</reference>
<dbReference type="GO" id="GO:0003677">
    <property type="term" value="F:DNA binding"/>
    <property type="evidence" value="ECO:0007669"/>
    <property type="project" value="UniProtKB-KW"/>
</dbReference>
<gene>
    <name evidence="2" type="ORF">ACFQMA_13190</name>
</gene>
<dbReference type="AlphaFoldDB" id="A0ABD5Y049"/>